<dbReference type="EMBL" id="JAPWDV010000001">
    <property type="protein sequence ID" value="KAJ6221858.1"/>
    <property type="molecule type" value="Genomic_DNA"/>
</dbReference>
<feature type="region of interest" description="Disordered" evidence="1">
    <location>
        <begin position="72"/>
        <end position="92"/>
    </location>
</feature>
<reference evidence="2" key="1">
    <citation type="submission" date="2022-12" db="EMBL/GenBank/DDBJ databases">
        <title>Genome assemblies of Blomia tropicalis.</title>
        <authorList>
            <person name="Cui Y."/>
        </authorList>
    </citation>
    <scope>NUCLEOTIDE SEQUENCE</scope>
    <source>
        <tissue evidence="2">Adult mites</tissue>
    </source>
</reference>
<sequence length="204" mass="22426">MVWPTSCRAVTISIVAWNRTGICLNSTSPLLIHWQKISPSMAKTRLLVMHLEIPIHGFYHLQTLDGTQWITPAPHHDSSSSDQRVHAQAEHFSDDPIGRSETYARRIATRFFEAIQDEILASIIERDPQFQSAKYVTAFILLYHSGLAIGNAGAAGGIGGSMATGGITGNHPPTFNMDQYISNVDMGRSLQRLNDVLNGVMVAL</sequence>
<evidence type="ECO:0000256" key="1">
    <source>
        <dbReference type="SAM" id="MobiDB-lite"/>
    </source>
</evidence>
<proteinExistence type="predicted"/>
<dbReference type="AlphaFoldDB" id="A0A9Q0RMY6"/>
<organism evidence="2 3">
    <name type="scientific">Blomia tropicalis</name>
    <name type="common">Mite</name>
    <dbReference type="NCBI Taxonomy" id="40697"/>
    <lineage>
        <taxon>Eukaryota</taxon>
        <taxon>Metazoa</taxon>
        <taxon>Ecdysozoa</taxon>
        <taxon>Arthropoda</taxon>
        <taxon>Chelicerata</taxon>
        <taxon>Arachnida</taxon>
        <taxon>Acari</taxon>
        <taxon>Acariformes</taxon>
        <taxon>Sarcoptiformes</taxon>
        <taxon>Astigmata</taxon>
        <taxon>Glycyphagoidea</taxon>
        <taxon>Echimyopodidae</taxon>
        <taxon>Blomia</taxon>
    </lineage>
</organism>
<dbReference type="Proteomes" id="UP001142055">
    <property type="component" value="Chromosome 1"/>
</dbReference>
<keyword evidence="3" id="KW-1185">Reference proteome</keyword>
<name>A0A9Q0RMY6_BLOTA</name>
<gene>
    <name evidence="2" type="ORF">RDWZM_000403</name>
</gene>
<protein>
    <submittedName>
        <fullName evidence="2">Uncharacterized protein</fullName>
    </submittedName>
</protein>
<evidence type="ECO:0000313" key="3">
    <source>
        <dbReference type="Proteomes" id="UP001142055"/>
    </source>
</evidence>
<feature type="compositionally biased region" description="Basic and acidic residues" evidence="1">
    <location>
        <begin position="74"/>
        <end position="92"/>
    </location>
</feature>
<comment type="caution">
    <text evidence="2">The sequence shown here is derived from an EMBL/GenBank/DDBJ whole genome shotgun (WGS) entry which is preliminary data.</text>
</comment>
<evidence type="ECO:0000313" key="2">
    <source>
        <dbReference type="EMBL" id="KAJ6221858.1"/>
    </source>
</evidence>
<accession>A0A9Q0RMY6</accession>